<dbReference type="OrthoDB" id="1001040at2"/>
<comment type="caution">
    <text evidence="1">The sequence shown here is derived from an EMBL/GenBank/DDBJ whole genome shotgun (WGS) entry which is preliminary data.</text>
</comment>
<dbReference type="Proteomes" id="UP000384372">
    <property type="component" value="Unassembled WGS sequence"/>
</dbReference>
<evidence type="ECO:0000313" key="2">
    <source>
        <dbReference type="Proteomes" id="UP000384372"/>
    </source>
</evidence>
<dbReference type="Pfam" id="PF17145">
    <property type="entry name" value="DUF5119"/>
    <property type="match status" value="1"/>
</dbReference>
<dbReference type="PROSITE" id="PS51257">
    <property type="entry name" value="PROKAR_LIPOPROTEIN"/>
    <property type="match status" value="1"/>
</dbReference>
<protein>
    <submittedName>
        <fullName evidence="1">DUF5119 domain-containing protein</fullName>
    </submittedName>
</protein>
<sequence length="352" mass="39407">MNKGRVAAWAASLAVATMTSLSSCDHKELCFDHNAHAPRYQLHVSANYQQEWEVGKDGSTHWIDFPTWLESYGMQYDDLRPLIPAGLRMHDFPKEGQSDMINMAAMGETVGLRPGEHQLLFYNNDTEYIVFDEMYSYASAKATTRTRTRSTYLGNPFNSQTGAKENTVNMPDMLYGNYNKSYTSERTSEPTLMEVTMHPLVFKYLVRYEFSKGLEYVKLTRGALSGMAASVYLNSGYTSKEAATLLYECTMEPWGVQAIITSFGVPDYPNGFYSPTRAPHSNALNLEVRLKNGIIKNFNFDVTEQINNQPQGGVIVVSGIEISDEDGKQGSSGFDVGVEGWGEFEDVIIPLK</sequence>
<proteinExistence type="predicted"/>
<dbReference type="InterPro" id="IPR033410">
    <property type="entry name" value="DUF5119"/>
</dbReference>
<organism evidence="1 2">
    <name type="scientific">Segatella copri</name>
    <dbReference type="NCBI Taxonomy" id="165179"/>
    <lineage>
        <taxon>Bacteria</taxon>
        <taxon>Pseudomonadati</taxon>
        <taxon>Bacteroidota</taxon>
        <taxon>Bacteroidia</taxon>
        <taxon>Bacteroidales</taxon>
        <taxon>Prevotellaceae</taxon>
        <taxon>Segatella</taxon>
    </lineage>
</organism>
<reference evidence="1 2" key="1">
    <citation type="submission" date="2019-09" db="EMBL/GenBank/DDBJ databases">
        <title>Distinct polysaccharide growth profiles of human intestinal Prevotella copri isolates.</title>
        <authorList>
            <person name="Fehlner-Peach H."/>
            <person name="Magnabosco C."/>
            <person name="Raghavan V."/>
            <person name="Scher J.U."/>
            <person name="Tett A."/>
            <person name="Cox L.M."/>
            <person name="Gottsegen C."/>
            <person name="Watters A."/>
            <person name="Wiltshire- Gordon J.D."/>
            <person name="Segata N."/>
            <person name="Bonneau R."/>
            <person name="Littman D.R."/>
        </authorList>
    </citation>
    <scope>NUCLEOTIDE SEQUENCE [LARGE SCALE GENOMIC DNA]</scope>
    <source>
        <strain evidence="2">iAQ1173</strain>
    </source>
</reference>
<name>A0A6A7W8T7_9BACT</name>
<keyword evidence="2" id="KW-1185">Reference proteome</keyword>
<dbReference type="EMBL" id="VZAD01000023">
    <property type="protein sequence ID" value="MQP10874.1"/>
    <property type="molecule type" value="Genomic_DNA"/>
</dbReference>
<evidence type="ECO:0000313" key="1">
    <source>
        <dbReference type="EMBL" id="MQP10874.1"/>
    </source>
</evidence>
<gene>
    <name evidence="1" type="ORF">F7D20_02600</name>
</gene>
<dbReference type="AlphaFoldDB" id="A0A6A7W8T7"/>
<accession>A0A6A7W8T7</accession>